<dbReference type="Pfam" id="PF26634">
    <property type="entry name" value="DUF8207"/>
    <property type="match status" value="1"/>
</dbReference>
<proteinExistence type="predicted"/>
<dbReference type="AlphaFoldDB" id="A0A026X024"/>
<dbReference type="OrthoDB" id="7552280at2759"/>
<sequence length="344" mass="38680">MIDDDIAVRTHLGPIIEPLQKIVDNSSIRAVKDESDVAVEVSYTPKREPDVGLEILRAPKREKKNAIRTGIKRKLVNNSLGRKSHKSKQPQTESSDAPGTPTITSTPLTTIGTVQSPMNLPTEDESIFETTNESFATSVQREVQTPEGQEALRAPLGPLGQKYIGAVIRGDKDIDNVYGVYLSNDGMKFGCKPFDVDYEDHIILDNVRYKGTPGLYELIFKKILDDIVYTDDYLEKYRSMLQVMNAYRRDHSARGQVKSNKGHKYKYVIAPLLATEPKTKSGRGLPRAMTLNDNAIDYVHWDDPNELVDRLRLLNASRQAENNSHDNEMLSIIEELREAGLIIN</sequence>
<accession>A0A026X024</accession>
<evidence type="ECO:0000259" key="2">
    <source>
        <dbReference type="Pfam" id="PF26634"/>
    </source>
</evidence>
<dbReference type="InterPro" id="IPR058520">
    <property type="entry name" value="DUF8207"/>
</dbReference>
<evidence type="ECO:0000313" key="4">
    <source>
        <dbReference type="Proteomes" id="UP000053097"/>
    </source>
</evidence>
<keyword evidence="4" id="KW-1185">Reference proteome</keyword>
<name>A0A026X024_OOCBI</name>
<evidence type="ECO:0000256" key="1">
    <source>
        <dbReference type="SAM" id="MobiDB-lite"/>
    </source>
</evidence>
<protein>
    <recommendedName>
        <fullName evidence="2">DUF8207 domain-containing protein</fullName>
    </recommendedName>
</protein>
<feature type="domain" description="DUF8207" evidence="2">
    <location>
        <begin position="174"/>
        <end position="273"/>
    </location>
</feature>
<dbReference type="PANTHER" id="PTHR35374">
    <property type="entry name" value="CYCLIN-DEPENDENT KINASE 11A-LIKE"/>
    <property type="match status" value="1"/>
</dbReference>
<feature type="compositionally biased region" description="Low complexity" evidence="1">
    <location>
        <begin position="98"/>
        <end position="113"/>
    </location>
</feature>
<organism evidence="3 4">
    <name type="scientific">Ooceraea biroi</name>
    <name type="common">Clonal raider ant</name>
    <name type="synonym">Cerapachys biroi</name>
    <dbReference type="NCBI Taxonomy" id="2015173"/>
    <lineage>
        <taxon>Eukaryota</taxon>
        <taxon>Metazoa</taxon>
        <taxon>Ecdysozoa</taxon>
        <taxon>Arthropoda</taxon>
        <taxon>Hexapoda</taxon>
        <taxon>Insecta</taxon>
        <taxon>Pterygota</taxon>
        <taxon>Neoptera</taxon>
        <taxon>Endopterygota</taxon>
        <taxon>Hymenoptera</taxon>
        <taxon>Apocrita</taxon>
        <taxon>Aculeata</taxon>
        <taxon>Formicoidea</taxon>
        <taxon>Formicidae</taxon>
        <taxon>Dorylinae</taxon>
        <taxon>Ooceraea</taxon>
    </lineage>
</organism>
<dbReference type="Proteomes" id="UP000053097">
    <property type="component" value="Unassembled WGS sequence"/>
</dbReference>
<dbReference type="PANTHER" id="PTHR35374:SF1">
    <property type="entry name" value="PROTEIN KINASE DOMAIN-CONTAINING PROTEIN"/>
    <property type="match status" value="1"/>
</dbReference>
<dbReference type="EMBL" id="KK107053">
    <property type="protein sequence ID" value="EZA61635.1"/>
    <property type="molecule type" value="Genomic_DNA"/>
</dbReference>
<feature type="region of interest" description="Disordered" evidence="1">
    <location>
        <begin position="64"/>
        <end position="117"/>
    </location>
</feature>
<reference evidence="3 4" key="1">
    <citation type="journal article" date="2014" name="Curr. Biol.">
        <title>The genome of the clonal raider ant Cerapachys biroi.</title>
        <authorList>
            <person name="Oxley P.R."/>
            <person name="Ji L."/>
            <person name="Fetter-Pruneda I."/>
            <person name="McKenzie S.K."/>
            <person name="Li C."/>
            <person name="Hu H."/>
            <person name="Zhang G."/>
            <person name="Kronauer D.J."/>
        </authorList>
    </citation>
    <scope>NUCLEOTIDE SEQUENCE [LARGE SCALE GENOMIC DNA]</scope>
</reference>
<gene>
    <name evidence="3" type="ORF">X777_11758</name>
</gene>
<evidence type="ECO:0000313" key="3">
    <source>
        <dbReference type="EMBL" id="EZA61635.1"/>
    </source>
</evidence>